<proteinExistence type="predicted"/>
<dbReference type="PANTHER" id="PTHR13800:SF12">
    <property type="entry name" value="TRANSIENT RECEPTOR POTENTIAL CATION CHANNEL SUBFAMILY M MEMBER-LIKE 2"/>
    <property type="match status" value="1"/>
</dbReference>
<dbReference type="GO" id="GO:0099604">
    <property type="term" value="F:ligand-gated calcium channel activity"/>
    <property type="evidence" value="ECO:0007669"/>
    <property type="project" value="TreeGrafter"/>
</dbReference>
<dbReference type="AlphaFoldDB" id="A0AAE0FDA9"/>
<evidence type="ECO:0000256" key="1">
    <source>
        <dbReference type="SAM" id="MobiDB-lite"/>
    </source>
</evidence>
<evidence type="ECO:0000313" key="4">
    <source>
        <dbReference type="Proteomes" id="UP001190700"/>
    </source>
</evidence>
<feature type="non-terminal residue" evidence="3">
    <location>
        <position position="1"/>
    </location>
</feature>
<sequence>AGGSEGEVQHRRVQSGWERALSHVREPAQAPDVGVVLAFGDNGKSHARAYVTWESLGESARGLGESAVHLLTMVWVNLRCGIGESAGWCVDMNLRYGVDRYADRNSVVYMPHVKKTSEGDSGMPSKQSLAESGMGMLEPNHSHYILVDSTRWGGELTFRAELESALATYIPQVLIMAAGGEKCMNACVIAARNKRPVIVVQGTGQMSDIVAHHWIQKEKNKAHAQKKNAESDRKAELSAKRAQRSDSGDDGGDEDDEDEDDDPHPVTMMQPLGMDGVALEKPNSQWDSSDSDSETDKKGLALATERDVLLASLPW</sequence>
<dbReference type="Proteomes" id="UP001190700">
    <property type="component" value="Unassembled WGS sequence"/>
</dbReference>
<organism evidence="3 4">
    <name type="scientific">Cymbomonas tetramitiformis</name>
    <dbReference type="NCBI Taxonomy" id="36881"/>
    <lineage>
        <taxon>Eukaryota</taxon>
        <taxon>Viridiplantae</taxon>
        <taxon>Chlorophyta</taxon>
        <taxon>Pyramimonadophyceae</taxon>
        <taxon>Pyramimonadales</taxon>
        <taxon>Pyramimonadaceae</taxon>
        <taxon>Cymbomonas</taxon>
    </lineage>
</organism>
<gene>
    <name evidence="3" type="ORF">CYMTET_33287</name>
</gene>
<evidence type="ECO:0000259" key="2">
    <source>
        <dbReference type="Pfam" id="PF18171"/>
    </source>
</evidence>
<dbReference type="InterPro" id="IPR041482">
    <property type="entry name" value="LSDAT_prok"/>
</dbReference>
<feature type="region of interest" description="Disordered" evidence="1">
    <location>
        <begin position="218"/>
        <end position="300"/>
    </location>
</feature>
<name>A0AAE0FDA9_9CHLO</name>
<keyword evidence="4" id="KW-1185">Reference proteome</keyword>
<dbReference type="InterPro" id="IPR050927">
    <property type="entry name" value="TRPM"/>
</dbReference>
<feature type="compositionally biased region" description="Basic and acidic residues" evidence="1">
    <location>
        <begin position="218"/>
        <end position="247"/>
    </location>
</feature>
<dbReference type="PANTHER" id="PTHR13800">
    <property type="entry name" value="TRANSIENT RECEPTOR POTENTIAL CATION CHANNEL, SUBFAMILY M, MEMBER 6"/>
    <property type="match status" value="1"/>
</dbReference>
<feature type="compositionally biased region" description="Acidic residues" evidence="1">
    <location>
        <begin position="248"/>
        <end position="262"/>
    </location>
</feature>
<evidence type="ECO:0000313" key="3">
    <source>
        <dbReference type="EMBL" id="KAK3257636.1"/>
    </source>
</evidence>
<dbReference type="EMBL" id="LGRX02020292">
    <property type="protein sequence ID" value="KAK3257636.1"/>
    <property type="molecule type" value="Genomic_DNA"/>
</dbReference>
<accession>A0AAE0FDA9</accession>
<dbReference type="GO" id="GO:0005886">
    <property type="term" value="C:plasma membrane"/>
    <property type="evidence" value="ECO:0007669"/>
    <property type="project" value="TreeGrafter"/>
</dbReference>
<reference evidence="3 4" key="1">
    <citation type="journal article" date="2015" name="Genome Biol. Evol.">
        <title>Comparative Genomics of a Bacterivorous Green Alga Reveals Evolutionary Causalities and Consequences of Phago-Mixotrophic Mode of Nutrition.</title>
        <authorList>
            <person name="Burns J.A."/>
            <person name="Paasch A."/>
            <person name="Narechania A."/>
            <person name="Kim E."/>
        </authorList>
    </citation>
    <scope>NUCLEOTIDE SEQUENCE [LARGE SCALE GENOMIC DNA]</scope>
    <source>
        <strain evidence="3 4">PLY_AMNH</strain>
    </source>
</reference>
<comment type="caution">
    <text evidence="3">The sequence shown here is derived from an EMBL/GenBank/DDBJ whole genome shotgun (WGS) entry which is preliminary data.</text>
</comment>
<protein>
    <recommendedName>
        <fullName evidence="2">LSDAT prokaryote domain-containing protein</fullName>
    </recommendedName>
</protein>
<feature type="domain" description="LSDAT prokaryote" evidence="2">
    <location>
        <begin position="130"/>
        <end position="221"/>
    </location>
</feature>
<dbReference type="Pfam" id="PF18171">
    <property type="entry name" value="LSDAT_prok"/>
    <property type="match status" value="1"/>
</dbReference>